<keyword evidence="10" id="KW-1185">Reference proteome</keyword>
<feature type="domain" description="GTF3C1 extended winged-helix" evidence="8">
    <location>
        <begin position="484"/>
        <end position="553"/>
    </location>
</feature>
<dbReference type="GO" id="GO:0006384">
    <property type="term" value="P:transcription initiation at RNA polymerase III promoter"/>
    <property type="evidence" value="ECO:0007669"/>
    <property type="project" value="InterPro"/>
</dbReference>
<feature type="domain" description="B-block binding subunit of TFIIIC" evidence="7">
    <location>
        <begin position="190"/>
        <end position="251"/>
    </location>
</feature>
<evidence type="ECO:0000256" key="1">
    <source>
        <dbReference type="ARBA" id="ARBA00004123"/>
    </source>
</evidence>
<feature type="compositionally biased region" description="Basic residues" evidence="6">
    <location>
        <begin position="996"/>
        <end position="1005"/>
    </location>
</feature>
<feature type="region of interest" description="Disordered" evidence="6">
    <location>
        <begin position="989"/>
        <end position="1010"/>
    </location>
</feature>
<dbReference type="GO" id="GO:0005634">
    <property type="term" value="C:nucleus"/>
    <property type="evidence" value="ECO:0007669"/>
    <property type="project" value="UniProtKB-SubCell"/>
</dbReference>
<dbReference type="Pfam" id="PF24101">
    <property type="entry name" value="WHD_GTF3C1"/>
    <property type="match status" value="1"/>
</dbReference>
<dbReference type="OrthoDB" id="6262911at2759"/>
<reference evidence="9" key="1">
    <citation type="submission" date="2021-02" db="EMBL/GenBank/DDBJ databases">
        <authorList>
            <person name="Nowell W R."/>
        </authorList>
    </citation>
    <scope>NUCLEOTIDE SEQUENCE</scope>
    <source>
        <strain evidence="9">Ploen Becks lab</strain>
    </source>
</reference>
<dbReference type="GO" id="GO:0000127">
    <property type="term" value="C:transcription factor TFIIIC complex"/>
    <property type="evidence" value="ECO:0007669"/>
    <property type="project" value="InterPro"/>
</dbReference>
<evidence type="ECO:0000256" key="3">
    <source>
        <dbReference type="ARBA" id="ARBA00023125"/>
    </source>
</evidence>
<evidence type="ECO:0000256" key="6">
    <source>
        <dbReference type="SAM" id="MobiDB-lite"/>
    </source>
</evidence>
<gene>
    <name evidence="9" type="ORF">OXX778_LOCUS4296</name>
</gene>
<comment type="caution">
    <text evidence="9">The sequence shown here is derived from an EMBL/GenBank/DDBJ whole genome shotgun (WGS) entry which is preliminary data.</text>
</comment>
<dbReference type="InterPro" id="IPR044210">
    <property type="entry name" value="Tfc3-like"/>
</dbReference>
<dbReference type="Pfam" id="PF04182">
    <property type="entry name" value="B-block_TFIIIC"/>
    <property type="match status" value="1"/>
</dbReference>
<evidence type="ECO:0000256" key="2">
    <source>
        <dbReference type="ARBA" id="ARBA00022553"/>
    </source>
</evidence>
<keyword evidence="4" id="KW-0804">Transcription</keyword>
<evidence type="ECO:0000256" key="4">
    <source>
        <dbReference type="ARBA" id="ARBA00023163"/>
    </source>
</evidence>
<dbReference type="PANTHER" id="PTHR15180">
    <property type="entry name" value="GENERAL TRANSCRIPTION FACTOR 3C POLYPEPTIDE 1"/>
    <property type="match status" value="1"/>
</dbReference>
<organism evidence="9 10">
    <name type="scientific">Brachionus calyciflorus</name>
    <dbReference type="NCBI Taxonomy" id="104777"/>
    <lineage>
        <taxon>Eukaryota</taxon>
        <taxon>Metazoa</taxon>
        <taxon>Spiralia</taxon>
        <taxon>Gnathifera</taxon>
        <taxon>Rotifera</taxon>
        <taxon>Eurotatoria</taxon>
        <taxon>Monogononta</taxon>
        <taxon>Pseudotrocha</taxon>
        <taxon>Ploima</taxon>
        <taxon>Brachionidae</taxon>
        <taxon>Brachionus</taxon>
    </lineage>
</organism>
<dbReference type="GO" id="GO:0003677">
    <property type="term" value="F:DNA binding"/>
    <property type="evidence" value="ECO:0007669"/>
    <property type="project" value="UniProtKB-KW"/>
</dbReference>
<accession>A0A813PYP3</accession>
<dbReference type="PANTHER" id="PTHR15180:SF1">
    <property type="entry name" value="GENERAL TRANSCRIPTION FACTOR 3C POLYPEPTIDE 1"/>
    <property type="match status" value="1"/>
</dbReference>
<dbReference type="GO" id="GO:0042791">
    <property type="term" value="P:5S class rRNA transcription by RNA polymerase III"/>
    <property type="evidence" value="ECO:0007669"/>
    <property type="project" value="TreeGrafter"/>
</dbReference>
<evidence type="ECO:0000259" key="7">
    <source>
        <dbReference type="Pfam" id="PF04182"/>
    </source>
</evidence>
<evidence type="ECO:0008006" key="11">
    <source>
        <dbReference type="Google" id="ProtNLM"/>
    </source>
</evidence>
<dbReference type="InterPro" id="IPR056467">
    <property type="entry name" value="eWH_GTF3C1"/>
</dbReference>
<proteinExistence type="predicted"/>
<name>A0A813PYP3_9BILA</name>
<protein>
    <recommendedName>
        <fullName evidence="11">B-block binding subunit of TFIIIC domain-containing protein</fullName>
    </recommendedName>
</protein>
<dbReference type="InterPro" id="IPR007309">
    <property type="entry name" value="TFIIIC_Bblock-bd"/>
</dbReference>
<evidence type="ECO:0000259" key="8">
    <source>
        <dbReference type="Pfam" id="PF24101"/>
    </source>
</evidence>
<dbReference type="EMBL" id="CAJNOC010000413">
    <property type="protein sequence ID" value="CAF0758348.1"/>
    <property type="molecule type" value="Genomic_DNA"/>
</dbReference>
<comment type="subcellular location">
    <subcellularLocation>
        <location evidence="1">Nucleus</location>
    </subcellularLocation>
</comment>
<keyword evidence="2" id="KW-0597">Phosphoprotein</keyword>
<sequence length="1384" mass="161211">MDEFDIDFIEFLTEFCLNEIALEGLQGCELIKLFDLLYESTLVLTEYSNNDSSNKYSSLNRFFTQCKSNEAFKNFLIRILLNQHDIKFYSTENLDSTNNNSKLKKSNIRSLVLAKTKNSKYQKIINDPELKQRGHCSNYFERKLISHQDSMTYNQLISQYKNILIVASQQLRNRVLCPSYKDLDFENVNDLEYCVLELIGRGRYEGIHSTGDNGLVQQFDLAPKQLHYILVNLESHGLIKKQVLTSEKKKSVIQLTKFSCKIKTITEKLCDYLIKRKDKDSAHPYSDSAINLKKVLNISNKQFKTLIQSTEKQGILKRFLISVEGKFKKNKTSNKTYLKNRQVRMIRLTEACIKQYLSNQDENVLEEEEDEGNVEIASVDSLGTAQSRDLSLYTQIFNKIDECGKEGISLKQIGNMFGFDFYKSRRMGGNLQTHPDIVTMIKETNRGKAKYQTIFLRKYLTDTKKQASNELTILPQKNIQALVSNRMLNRKNIILDYLEKNKICTKYELTREIREQEEKLGLKGAIDAKTTKRMLMALEKEAKLKIFDVNLKSTSYMGVRIISLSEDDELFKNYCATFRRTFDSVDLKPKKQINLPDPSNQNSFRLTKKFIQSTVSGLQFSPVLSRKYAIVPKFQKAIILHRFLSYILFYYNGVQQSTQADPLPNLPQDEIDNFNELNKSDLKIVDSCQLPTMDRVYQPLKENNHVVWNSFIPGIQRTNDKECIFIGEIFSQMPVSIFCSIIVINHQVPGLVAILKHAQKRHLLVKDLPAELIAPLIFERRYLQRILANLQLLACLGLVTFVESQFKNNQALNRDVQSQMIYVHRKAMFYDTSSNKCTDWPSLKELNLSSNIEYEKCFFEFNSDQDVIDYWRKLVHVSMNTFKFSVAKNLHESKQLRQELLNKIVNKIFLSEVKELWPIENYGDHMGPGLYDSQLFLNSFKNWMINQSTLKNDSNKNTAITKDADQSFAPYCELALFFPFGVFRGLASNSTTTPRQPKKPKKRKLQEKPKKSEFKFKRIKLVSKPRNQNLIKTAKYLVDKAKFQSHKVNNNSSIPDHRATWTRAEDEMILLIKVAGLYFYPNEKSVPFKLINDIMNQLMPRYCKDKRVSSFGRRIKILMKSKMNCLNVTNKLELCKFDRELEMKYSNRKSRVKKYVVDKEMVDMYIDFVKDLKNKFMNDEINKNIELSLPETIDEFNNKYKILNTQKDLLLKTPLSFYQQPKTDYEITFNTLHSAIHSSILINDKNPRVFEAFNLFDKYSDQLLTDVINKMSSQHKIIAPTKYAELKKKNVTAFSKHLGKAFHISQRYQYKWINSISTSVLTETNQFKNDFVQAKLEEKSSDGMFDCTDRDDLGMTSFLAHTIDNSDIQVQIDVPNKIWVSKLI</sequence>
<evidence type="ECO:0000313" key="9">
    <source>
        <dbReference type="EMBL" id="CAF0758348.1"/>
    </source>
</evidence>
<keyword evidence="5" id="KW-0539">Nucleus</keyword>
<dbReference type="Proteomes" id="UP000663879">
    <property type="component" value="Unassembled WGS sequence"/>
</dbReference>
<keyword evidence="3" id="KW-0238">DNA-binding</keyword>
<evidence type="ECO:0000313" key="10">
    <source>
        <dbReference type="Proteomes" id="UP000663879"/>
    </source>
</evidence>
<evidence type="ECO:0000256" key="5">
    <source>
        <dbReference type="ARBA" id="ARBA00023242"/>
    </source>
</evidence>